<evidence type="ECO:0000259" key="2">
    <source>
        <dbReference type="Pfam" id="PF07859"/>
    </source>
</evidence>
<gene>
    <name evidence="3" type="ORF">RND81_09G083900</name>
</gene>
<dbReference type="InterPro" id="IPR029058">
    <property type="entry name" value="AB_hydrolase_fold"/>
</dbReference>
<dbReference type="InterPro" id="IPR013094">
    <property type="entry name" value="AB_hydrolase_3"/>
</dbReference>
<dbReference type="Gene3D" id="3.40.50.1820">
    <property type="entry name" value="alpha/beta hydrolase"/>
    <property type="match status" value="1"/>
</dbReference>
<organism evidence="3 4">
    <name type="scientific">Saponaria officinalis</name>
    <name type="common">Common soapwort</name>
    <name type="synonym">Lychnis saponaria</name>
    <dbReference type="NCBI Taxonomy" id="3572"/>
    <lineage>
        <taxon>Eukaryota</taxon>
        <taxon>Viridiplantae</taxon>
        <taxon>Streptophyta</taxon>
        <taxon>Embryophyta</taxon>
        <taxon>Tracheophyta</taxon>
        <taxon>Spermatophyta</taxon>
        <taxon>Magnoliopsida</taxon>
        <taxon>eudicotyledons</taxon>
        <taxon>Gunneridae</taxon>
        <taxon>Pentapetalae</taxon>
        <taxon>Caryophyllales</taxon>
        <taxon>Caryophyllaceae</taxon>
        <taxon>Caryophylleae</taxon>
        <taxon>Saponaria</taxon>
    </lineage>
</organism>
<comment type="caution">
    <text evidence="3">The sequence shown here is derived from an EMBL/GenBank/DDBJ whole genome shotgun (WGS) entry which is preliminary data.</text>
</comment>
<dbReference type="InterPro" id="IPR050466">
    <property type="entry name" value="Carboxylest/Gibb_receptor"/>
</dbReference>
<sequence>PQLSKKFSSIYHNYLNSLVCEANTIAVSPGYSLAPEFPIPTCYEDSWAVAQWATAHGPDPWLARWTDPTRVYFAGDSAEANIAHNMLARAGPGRVAGLVLIHPFFREDGENPLWEFLCGNKKAAWDTRLNPALDPARLWKELGCARVLVCVGEKDFLKGNAVKYYEVLKEGGG</sequence>
<protein>
    <recommendedName>
        <fullName evidence="2">Alpha/beta hydrolase fold-3 domain-containing protein</fullName>
    </recommendedName>
</protein>
<evidence type="ECO:0000256" key="1">
    <source>
        <dbReference type="ARBA" id="ARBA00010515"/>
    </source>
</evidence>
<comment type="similarity">
    <text evidence="1">Belongs to the 'GDXG' lipolytic enzyme family.</text>
</comment>
<dbReference type="Proteomes" id="UP001443914">
    <property type="component" value="Unassembled WGS sequence"/>
</dbReference>
<feature type="domain" description="Alpha/beta hydrolase fold-3" evidence="2">
    <location>
        <begin position="11"/>
        <end position="172"/>
    </location>
</feature>
<accession>A0AAW1IKC8</accession>
<proteinExistence type="inferred from homology"/>
<name>A0AAW1IKC8_SAPOF</name>
<dbReference type="Pfam" id="PF07859">
    <property type="entry name" value="Abhydrolase_3"/>
    <property type="match status" value="1"/>
</dbReference>
<keyword evidence="4" id="KW-1185">Reference proteome</keyword>
<dbReference type="AlphaFoldDB" id="A0AAW1IKC8"/>
<evidence type="ECO:0000313" key="3">
    <source>
        <dbReference type="EMBL" id="KAK9689826.1"/>
    </source>
</evidence>
<dbReference type="PANTHER" id="PTHR23024">
    <property type="entry name" value="ARYLACETAMIDE DEACETYLASE"/>
    <property type="match status" value="1"/>
</dbReference>
<dbReference type="EMBL" id="JBDFQZ010000009">
    <property type="protein sequence ID" value="KAK9689826.1"/>
    <property type="molecule type" value="Genomic_DNA"/>
</dbReference>
<dbReference type="PANTHER" id="PTHR23024:SF479">
    <property type="entry name" value="CARBOXYLESTERASE 2-RELATED"/>
    <property type="match status" value="1"/>
</dbReference>
<feature type="non-terminal residue" evidence="3">
    <location>
        <position position="1"/>
    </location>
</feature>
<reference evidence="3" key="1">
    <citation type="submission" date="2024-03" db="EMBL/GenBank/DDBJ databases">
        <title>WGS assembly of Saponaria officinalis var. Norfolk2.</title>
        <authorList>
            <person name="Jenkins J."/>
            <person name="Shu S."/>
            <person name="Grimwood J."/>
            <person name="Barry K."/>
            <person name="Goodstein D."/>
            <person name="Schmutz J."/>
            <person name="Leebens-Mack J."/>
            <person name="Osbourn A."/>
        </authorList>
    </citation>
    <scope>NUCLEOTIDE SEQUENCE [LARGE SCALE GENOMIC DNA]</scope>
    <source>
        <strain evidence="3">JIC</strain>
    </source>
</reference>
<evidence type="ECO:0000313" key="4">
    <source>
        <dbReference type="Proteomes" id="UP001443914"/>
    </source>
</evidence>
<dbReference type="SUPFAM" id="SSF53474">
    <property type="entry name" value="alpha/beta-Hydrolases"/>
    <property type="match status" value="1"/>
</dbReference>
<dbReference type="GO" id="GO:0016787">
    <property type="term" value="F:hydrolase activity"/>
    <property type="evidence" value="ECO:0007669"/>
    <property type="project" value="InterPro"/>
</dbReference>